<dbReference type="SMART" id="SM00091">
    <property type="entry name" value="PAS"/>
    <property type="match status" value="2"/>
</dbReference>
<dbReference type="EMBL" id="CP071448">
    <property type="protein sequence ID" value="QSW87879.1"/>
    <property type="molecule type" value="Genomic_DNA"/>
</dbReference>
<dbReference type="InterPro" id="IPR052162">
    <property type="entry name" value="Sensor_kinase/Photoreceptor"/>
</dbReference>
<feature type="transmembrane region" description="Helical" evidence="6">
    <location>
        <begin position="39"/>
        <end position="59"/>
    </location>
</feature>
<dbReference type="Pfam" id="PF02518">
    <property type="entry name" value="HATPase_c"/>
    <property type="match status" value="1"/>
</dbReference>
<comment type="catalytic activity">
    <reaction evidence="1">
        <text>ATP + protein L-histidine = ADP + protein N-phospho-L-histidine.</text>
        <dbReference type="EC" id="2.7.13.3"/>
    </reaction>
</comment>
<sequence>MKSKTIQITLVYVIISLIVAAAGHNIITKYFFEPKYSFLFLLKDAFIILTTGFIFKYILSKNENKNISVFEKLQETNQEIKESNEKYDIVAKATSDTIWDWKIPEDSINWNKGIESVFGYKPEEVGKTSKWWFDKIHPEDSIRMSIKLYSFIEQKTEKWQDQYRFRCADGTYKYVLDRGFLLKDENGRAIRMIGAIQDITKQKEEEQRLKLLETVITQSKDSILITEANSVDRKIPRIVYVNPAFSQMSGYRSNEIIGKSANIFKGPKSDSEELKKLLRAIKNEEECVIETITYTKTQEEYWVRFAMIPIFNNEDIITHWISIQRDITDEKKLETEKEHLIRELTQNNKDLKQFSYITSHNLRAPLSNLIGLLNLIEDIPIEDEELKEILAGFTKSTHLLNETINDLVKVIIIKDNPSMQKEEVSLKEVFENVFSQLSFQIELHKPIIKLKFDKVPLLNTNKAYIESILLNLLTNSIKYKSENRKLKISIVADQIDNQAVLTFKDNGIGIDLERNRDKVFGLYQRFHNYPDSKGLGLYLVKSQVETMGGTISIDSEVNKGTTFTITFKN</sequence>
<evidence type="ECO:0000256" key="6">
    <source>
        <dbReference type="SAM" id="Phobius"/>
    </source>
</evidence>
<dbReference type="InterPro" id="IPR004358">
    <property type="entry name" value="Sig_transdc_His_kin-like_C"/>
</dbReference>
<dbReference type="SUPFAM" id="SSF47384">
    <property type="entry name" value="Homodimeric domain of signal transducing histidine kinase"/>
    <property type="match status" value="1"/>
</dbReference>
<dbReference type="InterPro" id="IPR001610">
    <property type="entry name" value="PAC"/>
</dbReference>
<evidence type="ECO:0000313" key="11">
    <source>
        <dbReference type="Proteomes" id="UP000663440"/>
    </source>
</evidence>
<keyword evidence="6" id="KW-1133">Transmembrane helix</keyword>
<dbReference type="PRINTS" id="PR00344">
    <property type="entry name" value="BCTRLSENSOR"/>
</dbReference>
<evidence type="ECO:0000256" key="1">
    <source>
        <dbReference type="ARBA" id="ARBA00000085"/>
    </source>
</evidence>
<dbReference type="SMART" id="SM00387">
    <property type="entry name" value="HATPase_c"/>
    <property type="match status" value="1"/>
</dbReference>
<dbReference type="EC" id="2.7.13.3" evidence="2"/>
<dbReference type="InterPro" id="IPR003594">
    <property type="entry name" value="HATPase_dom"/>
</dbReference>
<dbReference type="PROSITE" id="PS50112">
    <property type="entry name" value="PAS"/>
    <property type="match status" value="2"/>
</dbReference>
<feature type="domain" description="PAC" evidence="9">
    <location>
        <begin position="159"/>
        <end position="211"/>
    </location>
</feature>
<feature type="domain" description="PAS" evidence="8">
    <location>
        <begin position="83"/>
        <end position="155"/>
    </location>
</feature>
<dbReference type="InterPro" id="IPR000014">
    <property type="entry name" value="PAS"/>
</dbReference>
<dbReference type="Gene3D" id="1.10.287.130">
    <property type="match status" value="1"/>
</dbReference>
<keyword evidence="6" id="KW-0472">Membrane</keyword>
<proteinExistence type="predicted"/>
<dbReference type="Proteomes" id="UP000663440">
    <property type="component" value="Chromosome"/>
</dbReference>
<organism evidence="10 11">
    <name type="scientific">Flavobacterium endoglycinae</name>
    <dbReference type="NCBI Taxonomy" id="2816357"/>
    <lineage>
        <taxon>Bacteria</taxon>
        <taxon>Pseudomonadati</taxon>
        <taxon>Bacteroidota</taxon>
        <taxon>Flavobacteriia</taxon>
        <taxon>Flavobacteriales</taxon>
        <taxon>Flavobacteriaceae</taxon>
        <taxon>Flavobacterium</taxon>
    </lineage>
</organism>
<dbReference type="SUPFAM" id="SSF55874">
    <property type="entry name" value="ATPase domain of HSP90 chaperone/DNA topoisomerase II/histidine kinase"/>
    <property type="match status" value="1"/>
</dbReference>
<dbReference type="RefSeq" id="WP_207295089.1">
    <property type="nucleotide sequence ID" value="NZ_CP071448.1"/>
</dbReference>
<keyword evidence="5" id="KW-0418">Kinase</keyword>
<dbReference type="CDD" id="cd00082">
    <property type="entry name" value="HisKA"/>
    <property type="match status" value="1"/>
</dbReference>
<dbReference type="InterPro" id="IPR013655">
    <property type="entry name" value="PAS_fold_3"/>
</dbReference>
<keyword evidence="11" id="KW-1185">Reference proteome</keyword>
<evidence type="ECO:0000256" key="4">
    <source>
        <dbReference type="ARBA" id="ARBA00022679"/>
    </source>
</evidence>
<dbReference type="Pfam" id="PF13426">
    <property type="entry name" value="PAS_9"/>
    <property type="match status" value="1"/>
</dbReference>
<feature type="domain" description="PAC" evidence="9">
    <location>
        <begin position="282"/>
        <end position="339"/>
    </location>
</feature>
<dbReference type="NCBIfam" id="TIGR00229">
    <property type="entry name" value="sensory_box"/>
    <property type="match status" value="2"/>
</dbReference>
<name>A0ABX7QBU2_9FLAO</name>
<evidence type="ECO:0000256" key="5">
    <source>
        <dbReference type="ARBA" id="ARBA00022777"/>
    </source>
</evidence>
<dbReference type="InterPro" id="IPR035965">
    <property type="entry name" value="PAS-like_dom_sf"/>
</dbReference>
<accession>A0ABX7QBU2</accession>
<dbReference type="PANTHER" id="PTHR43304:SF1">
    <property type="entry name" value="PAC DOMAIN-CONTAINING PROTEIN"/>
    <property type="match status" value="1"/>
</dbReference>
<dbReference type="Gene3D" id="3.30.565.10">
    <property type="entry name" value="Histidine kinase-like ATPase, C-terminal domain"/>
    <property type="match status" value="1"/>
</dbReference>
<evidence type="ECO:0000259" key="8">
    <source>
        <dbReference type="PROSITE" id="PS50112"/>
    </source>
</evidence>
<evidence type="ECO:0000256" key="2">
    <source>
        <dbReference type="ARBA" id="ARBA00012438"/>
    </source>
</evidence>
<keyword evidence="4" id="KW-0808">Transferase</keyword>
<evidence type="ECO:0000259" key="9">
    <source>
        <dbReference type="PROSITE" id="PS50113"/>
    </source>
</evidence>
<dbReference type="SMART" id="SM00086">
    <property type="entry name" value="PAC"/>
    <property type="match status" value="2"/>
</dbReference>
<feature type="domain" description="Histidine kinase" evidence="7">
    <location>
        <begin position="357"/>
        <end position="569"/>
    </location>
</feature>
<dbReference type="CDD" id="cd00130">
    <property type="entry name" value="PAS"/>
    <property type="match status" value="2"/>
</dbReference>
<dbReference type="InterPro" id="IPR005467">
    <property type="entry name" value="His_kinase_dom"/>
</dbReference>
<dbReference type="InterPro" id="IPR036890">
    <property type="entry name" value="HATPase_C_sf"/>
</dbReference>
<protein>
    <recommendedName>
        <fullName evidence="2">histidine kinase</fullName>
        <ecNumber evidence="2">2.7.13.3</ecNumber>
    </recommendedName>
</protein>
<dbReference type="PROSITE" id="PS50113">
    <property type="entry name" value="PAC"/>
    <property type="match status" value="2"/>
</dbReference>
<evidence type="ECO:0000259" key="7">
    <source>
        <dbReference type="PROSITE" id="PS50109"/>
    </source>
</evidence>
<evidence type="ECO:0000313" key="10">
    <source>
        <dbReference type="EMBL" id="QSW87879.1"/>
    </source>
</evidence>
<keyword evidence="3" id="KW-0597">Phosphoprotein</keyword>
<feature type="domain" description="PAS" evidence="8">
    <location>
        <begin position="208"/>
        <end position="284"/>
    </location>
</feature>
<dbReference type="InterPro" id="IPR036097">
    <property type="entry name" value="HisK_dim/P_sf"/>
</dbReference>
<dbReference type="InterPro" id="IPR000700">
    <property type="entry name" value="PAS-assoc_C"/>
</dbReference>
<dbReference type="PANTHER" id="PTHR43304">
    <property type="entry name" value="PHYTOCHROME-LIKE PROTEIN CPH1"/>
    <property type="match status" value="1"/>
</dbReference>
<dbReference type="Gene3D" id="3.30.450.20">
    <property type="entry name" value="PAS domain"/>
    <property type="match status" value="2"/>
</dbReference>
<keyword evidence="6" id="KW-0812">Transmembrane</keyword>
<dbReference type="SUPFAM" id="SSF55785">
    <property type="entry name" value="PYP-like sensor domain (PAS domain)"/>
    <property type="match status" value="2"/>
</dbReference>
<reference evidence="10 11" key="1">
    <citation type="submission" date="2021-03" db="EMBL/GenBank/DDBJ databases">
        <title>Flavobacterium kribbensis sp. nov, an endophytic bacteria, isolated from soybean.</title>
        <authorList>
            <person name="Lee J."/>
            <person name="Seo J."/>
        </authorList>
    </citation>
    <scope>NUCLEOTIDE SEQUENCE [LARGE SCALE GENOMIC DNA]</scope>
    <source>
        <strain evidence="10 11">BB8</strain>
    </source>
</reference>
<feature type="transmembrane region" description="Helical" evidence="6">
    <location>
        <begin position="6"/>
        <end position="27"/>
    </location>
</feature>
<dbReference type="PROSITE" id="PS50109">
    <property type="entry name" value="HIS_KIN"/>
    <property type="match status" value="1"/>
</dbReference>
<gene>
    <name evidence="10" type="ORF">J0383_16575</name>
</gene>
<evidence type="ECO:0000256" key="3">
    <source>
        <dbReference type="ARBA" id="ARBA00022553"/>
    </source>
</evidence>
<dbReference type="InterPro" id="IPR003661">
    <property type="entry name" value="HisK_dim/P_dom"/>
</dbReference>
<dbReference type="Pfam" id="PF08447">
    <property type="entry name" value="PAS_3"/>
    <property type="match status" value="1"/>
</dbReference>